<dbReference type="InterPro" id="IPR046228">
    <property type="entry name" value="DUF6261"/>
</dbReference>
<evidence type="ECO:0000313" key="2">
    <source>
        <dbReference type="Proteomes" id="UP000278609"/>
    </source>
</evidence>
<dbReference type="Pfam" id="PF19775">
    <property type="entry name" value="DUF6261"/>
    <property type="match status" value="1"/>
</dbReference>
<gene>
    <name evidence="1" type="ORF">EII40_11970</name>
</gene>
<name>A0A3P1XKD4_TANFO</name>
<dbReference type="Proteomes" id="UP000278609">
    <property type="component" value="Unassembled WGS sequence"/>
</dbReference>
<dbReference type="OrthoDB" id="1100237at2"/>
<dbReference type="RefSeq" id="WP_124752460.1">
    <property type="nucleotide sequence ID" value="NZ_RQYS01000062.1"/>
</dbReference>
<dbReference type="AlphaFoldDB" id="A0A3P1XKD4"/>
<organism evidence="1 2">
    <name type="scientific">Tannerella forsythia</name>
    <name type="common">Bacteroides forsythus</name>
    <dbReference type="NCBI Taxonomy" id="28112"/>
    <lineage>
        <taxon>Bacteria</taxon>
        <taxon>Pseudomonadati</taxon>
        <taxon>Bacteroidota</taxon>
        <taxon>Bacteroidia</taxon>
        <taxon>Bacteroidales</taxon>
        <taxon>Tannerellaceae</taxon>
        <taxon>Tannerella</taxon>
    </lineage>
</organism>
<proteinExistence type="predicted"/>
<sequence>MKITFQKISTKNLATLAERIIASSKNGQYKVVENHELLLAVENEYKPYDVVYSKLTYSGKGPEIAEADETRDKAFSSLKLFLKSYKDLPSMPDVIEAQALYDVFEQFGLDIDRMNYAEESAQMKKLIEALEKPENLARLTTLRLDTSFGKLKDAQERFEALYAIQAEANADLRTLPSASAIRRRLERALRDYIGLLTAMRNVPGWEMIYADIHELVKAATIAYKNDPKKNA</sequence>
<reference evidence="1 2" key="1">
    <citation type="submission" date="2018-11" db="EMBL/GenBank/DDBJ databases">
        <title>Genomes From Bacteria Associated with the Canine Oral Cavity: a Test Case for Automated Genome-Based Taxonomic Assignment.</title>
        <authorList>
            <person name="Coil D.A."/>
            <person name="Jospin G."/>
            <person name="Darling A.E."/>
            <person name="Wallis C."/>
            <person name="Davis I.J."/>
            <person name="Harris S."/>
            <person name="Eisen J.A."/>
            <person name="Holcombe L.J."/>
            <person name="O'Flynn C."/>
        </authorList>
    </citation>
    <scope>NUCLEOTIDE SEQUENCE [LARGE SCALE GENOMIC DNA]</scope>
    <source>
        <strain evidence="1 2">OH2617_COT-023</strain>
    </source>
</reference>
<protein>
    <submittedName>
        <fullName evidence="1">Uncharacterized protein</fullName>
    </submittedName>
</protein>
<accession>A0A3P1XKD4</accession>
<evidence type="ECO:0000313" key="1">
    <source>
        <dbReference type="EMBL" id="RRD58367.1"/>
    </source>
</evidence>
<dbReference type="EMBL" id="RQYS01000062">
    <property type="protein sequence ID" value="RRD58367.1"/>
    <property type="molecule type" value="Genomic_DNA"/>
</dbReference>
<comment type="caution">
    <text evidence="1">The sequence shown here is derived from an EMBL/GenBank/DDBJ whole genome shotgun (WGS) entry which is preliminary data.</text>
</comment>